<evidence type="ECO:0000313" key="1">
    <source>
        <dbReference type="EMBL" id="RHZ59379.1"/>
    </source>
</evidence>
<dbReference type="InterPro" id="IPR006758">
    <property type="entry name" value="A32L"/>
</dbReference>
<evidence type="ECO:0000313" key="2">
    <source>
        <dbReference type="Proteomes" id="UP000266861"/>
    </source>
</evidence>
<protein>
    <submittedName>
        <fullName evidence="1">Uncharacterized protein</fullName>
    </submittedName>
</protein>
<dbReference type="AlphaFoldDB" id="A0A397H9J7"/>
<dbReference type="Proteomes" id="UP000266861">
    <property type="component" value="Unassembled WGS sequence"/>
</dbReference>
<dbReference type="EMBL" id="PQFF01000330">
    <property type="protein sequence ID" value="RHZ59379.1"/>
    <property type="molecule type" value="Genomic_DNA"/>
</dbReference>
<accession>A0A397H9J7</accession>
<sequence length="242" mass="28831">MEHYSFRNPDKSISSKNSYVPKQPFRILASRTNESGKTEMFGHQFLGSKYIKVYPYMIGNKDKDKAPKNENYGERYILCDDLLVIAQHQDEVLWKTVQYFYEFIARDKNCPWYENVRFKLIGPEKILDISKFKNTGQKTVIVFDDLADELLSIQQKIIPFFRSGRHEKISSIYIAQRYFETHPNIRANLTYILLYRSCTLETIKRILKDMYDNYEPILKKVYEVIKKHYVIIDIRRPADDPL</sequence>
<keyword evidence="2" id="KW-1185">Reference proteome</keyword>
<dbReference type="OrthoDB" id="2304771at2759"/>
<proteinExistence type="predicted"/>
<dbReference type="Pfam" id="PF04665">
    <property type="entry name" value="Pox_A32"/>
    <property type="match status" value="1"/>
</dbReference>
<organism evidence="1 2">
    <name type="scientific">Diversispora epigaea</name>
    <dbReference type="NCBI Taxonomy" id="1348612"/>
    <lineage>
        <taxon>Eukaryota</taxon>
        <taxon>Fungi</taxon>
        <taxon>Fungi incertae sedis</taxon>
        <taxon>Mucoromycota</taxon>
        <taxon>Glomeromycotina</taxon>
        <taxon>Glomeromycetes</taxon>
        <taxon>Diversisporales</taxon>
        <taxon>Diversisporaceae</taxon>
        <taxon>Diversispora</taxon>
    </lineage>
</organism>
<comment type="caution">
    <text evidence="1">The sequence shown here is derived from an EMBL/GenBank/DDBJ whole genome shotgun (WGS) entry which is preliminary data.</text>
</comment>
<name>A0A397H9J7_9GLOM</name>
<gene>
    <name evidence="1" type="ORF">Glove_364g82</name>
</gene>
<reference evidence="1 2" key="1">
    <citation type="submission" date="2018-08" db="EMBL/GenBank/DDBJ databases">
        <title>Genome and evolution of the arbuscular mycorrhizal fungus Diversispora epigaea (formerly Glomus versiforme) and its bacterial endosymbionts.</title>
        <authorList>
            <person name="Sun X."/>
            <person name="Fei Z."/>
            <person name="Harrison M."/>
        </authorList>
    </citation>
    <scope>NUCLEOTIDE SEQUENCE [LARGE SCALE GENOMIC DNA]</scope>
    <source>
        <strain evidence="1 2">IT104</strain>
    </source>
</reference>